<dbReference type="Proteomes" id="UP001370348">
    <property type="component" value="Chromosome"/>
</dbReference>
<dbReference type="InterPro" id="IPR013320">
    <property type="entry name" value="ConA-like_dom_sf"/>
</dbReference>
<accession>A0ABZ2LVM7</accession>
<evidence type="ECO:0000313" key="4">
    <source>
        <dbReference type="Proteomes" id="UP001370348"/>
    </source>
</evidence>
<feature type="chain" id="PRO_5046606667" description="LamG domain-containing protein" evidence="2">
    <location>
        <begin position="21"/>
        <end position="284"/>
    </location>
</feature>
<dbReference type="RefSeq" id="WP_394824000.1">
    <property type="nucleotide sequence ID" value="NZ_CP089984.1"/>
</dbReference>
<feature type="compositionally biased region" description="Low complexity" evidence="1">
    <location>
        <begin position="31"/>
        <end position="43"/>
    </location>
</feature>
<keyword evidence="4" id="KW-1185">Reference proteome</keyword>
<keyword evidence="2" id="KW-0732">Signal</keyword>
<feature type="region of interest" description="Disordered" evidence="1">
    <location>
        <begin position="31"/>
        <end position="53"/>
    </location>
</feature>
<name>A0ABZ2LVM7_9BACT</name>
<organism evidence="3 4">
    <name type="scientific">Pendulispora albinea</name>
    <dbReference type="NCBI Taxonomy" id="2741071"/>
    <lineage>
        <taxon>Bacteria</taxon>
        <taxon>Pseudomonadati</taxon>
        <taxon>Myxococcota</taxon>
        <taxon>Myxococcia</taxon>
        <taxon>Myxococcales</taxon>
        <taxon>Sorangiineae</taxon>
        <taxon>Pendulisporaceae</taxon>
        <taxon>Pendulispora</taxon>
    </lineage>
</organism>
<dbReference type="EMBL" id="CP089984">
    <property type="protein sequence ID" value="WXB14380.1"/>
    <property type="molecule type" value="Genomic_DNA"/>
</dbReference>
<dbReference type="SUPFAM" id="SSF49899">
    <property type="entry name" value="Concanavalin A-like lectins/glucanases"/>
    <property type="match status" value="1"/>
</dbReference>
<gene>
    <name evidence="3" type="ORF">LZC94_41960</name>
</gene>
<reference evidence="3 4" key="1">
    <citation type="submission" date="2021-12" db="EMBL/GenBank/DDBJ databases">
        <title>Discovery of the Pendulisporaceae a myxobacterial family with distinct sporulation behavior and unique specialized metabolism.</title>
        <authorList>
            <person name="Garcia R."/>
            <person name="Popoff A."/>
            <person name="Bader C.D."/>
            <person name="Loehr J."/>
            <person name="Walesch S."/>
            <person name="Walt C."/>
            <person name="Boldt J."/>
            <person name="Bunk B."/>
            <person name="Haeckl F.J.F.P.J."/>
            <person name="Gunesch A.P."/>
            <person name="Birkelbach J."/>
            <person name="Nuebel U."/>
            <person name="Pietschmann T."/>
            <person name="Bach T."/>
            <person name="Mueller R."/>
        </authorList>
    </citation>
    <scope>NUCLEOTIDE SEQUENCE [LARGE SCALE GENOMIC DNA]</scope>
    <source>
        <strain evidence="3 4">MSr11954</strain>
    </source>
</reference>
<protein>
    <recommendedName>
        <fullName evidence="5">LamG domain-containing protein</fullName>
    </recommendedName>
</protein>
<proteinExistence type="predicted"/>
<dbReference type="PROSITE" id="PS51257">
    <property type="entry name" value="PROKAR_LIPOPROTEIN"/>
    <property type="match status" value="1"/>
</dbReference>
<evidence type="ECO:0000313" key="3">
    <source>
        <dbReference type="EMBL" id="WXB14380.1"/>
    </source>
</evidence>
<evidence type="ECO:0008006" key="5">
    <source>
        <dbReference type="Google" id="ProtNLM"/>
    </source>
</evidence>
<feature type="signal peptide" evidence="2">
    <location>
        <begin position="1"/>
        <end position="20"/>
    </location>
</feature>
<sequence length="284" mass="30142">MNRRYAFLFAPICACSVLGASVFSSGCSSSNDNSPSASDAGSDVPPITIREPTPWSPAMLRPAFWLDGDNVILVDGAISQWSDTSGNNNHATQTTVSLRPGVVTINGRRAVSFNGETRMIIADSASLTWGTDDFAVFVALRYTDINHPQKVAGVIYAKNASNSPFPGVQLFATGLPSQFWAGTDADTRIKSTKSGAVGYADGQMHIAVLRRSGTSLELRVDGAVVGSLVNTKDVNTSGFNALIGGAPDVEFLKGDIALLLGIHGTVTDAQEIQVETYMRNRYGF</sequence>
<evidence type="ECO:0000256" key="2">
    <source>
        <dbReference type="SAM" id="SignalP"/>
    </source>
</evidence>
<evidence type="ECO:0000256" key="1">
    <source>
        <dbReference type="SAM" id="MobiDB-lite"/>
    </source>
</evidence>
<dbReference type="Gene3D" id="2.60.120.200">
    <property type="match status" value="1"/>
</dbReference>